<feature type="compositionally biased region" description="Basic and acidic residues" evidence="1">
    <location>
        <begin position="1"/>
        <end position="11"/>
    </location>
</feature>
<protein>
    <submittedName>
        <fullName evidence="2">Uncharacterized protein</fullName>
    </submittedName>
</protein>
<evidence type="ECO:0000256" key="1">
    <source>
        <dbReference type="SAM" id="MobiDB-lite"/>
    </source>
</evidence>
<evidence type="ECO:0000313" key="3">
    <source>
        <dbReference type="Proteomes" id="UP000024635"/>
    </source>
</evidence>
<name>A0A016UFC5_9BILA</name>
<proteinExistence type="predicted"/>
<sequence>MTETRIEDEHAALTGPHAVSSGMRASDARLTHASSINCFHVYTSQPDLFPLLHRCVKIKSQGPEDSRGPEYIVEITHGKRLNVPEFTLYLLPINVFAHT</sequence>
<accession>A0A016UFC5</accession>
<dbReference type="Proteomes" id="UP000024635">
    <property type="component" value="Unassembled WGS sequence"/>
</dbReference>
<feature type="region of interest" description="Disordered" evidence="1">
    <location>
        <begin position="1"/>
        <end position="21"/>
    </location>
</feature>
<reference evidence="3" key="1">
    <citation type="journal article" date="2015" name="Nat. Genet.">
        <title>The genome and transcriptome of the zoonotic hookworm Ancylostoma ceylanicum identify infection-specific gene families.</title>
        <authorList>
            <person name="Schwarz E.M."/>
            <person name="Hu Y."/>
            <person name="Antoshechkin I."/>
            <person name="Miller M.M."/>
            <person name="Sternberg P.W."/>
            <person name="Aroian R.V."/>
        </authorList>
    </citation>
    <scope>NUCLEOTIDE SEQUENCE</scope>
    <source>
        <strain evidence="3">HY135</strain>
    </source>
</reference>
<dbReference type="EMBL" id="JARK01001379">
    <property type="protein sequence ID" value="EYC13532.1"/>
    <property type="molecule type" value="Genomic_DNA"/>
</dbReference>
<keyword evidence="3" id="KW-1185">Reference proteome</keyword>
<gene>
    <name evidence="2" type="primary">Acey_s0043.g769</name>
    <name evidence="2" type="ORF">Y032_0043g769</name>
</gene>
<organism evidence="2 3">
    <name type="scientific">Ancylostoma ceylanicum</name>
    <dbReference type="NCBI Taxonomy" id="53326"/>
    <lineage>
        <taxon>Eukaryota</taxon>
        <taxon>Metazoa</taxon>
        <taxon>Ecdysozoa</taxon>
        <taxon>Nematoda</taxon>
        <taxon>Chromadorea</taxon>
        <taxon>Rhabditida</taxon>
        <taxon>Rhabditina</taxon>
        <taxon>Rhabditomorpha</taxon>
        <taxon>Strongyloidea</taxon>
        <taxon>Ancylostomatidae</taxon>
        <taxon>Ancylostomatinae</taxon>
        <taxon>Ancylostoma</taxon>
    </lineage>
</organism>
<dbReference type="AlphaFoldDB" id="A0A016UFC5"/>
<evidence type="ECO:0000313" key="2">
    <source>
        <dbReference type="EMBL" id="EYC13532.1"/>
    </source>
</evidence>
<comment type="caution">
    <text evidence="2">The sequence shown here is derived from an EMBL/GenBank/DDBJ whole genome shotgun (WGS) entry which is preliminary data.</text>
</comment>
<dbReference type="OrthoDB" id="10259681at2759"/>